<proteinExistence type="predicted"/>
<feature type="transmembrane region" description="Helical" evidence="4">
    <location>
        <begin position="12"/>
        <end position="33"/>
    </location>
</feature>
<organism evidence="6 7">
    <name type="scientific">Acinetobacter populi</name>
    <dbReference type="NCBI Taxonomy" id="1582270"/>
    <lineage>
        <taxon>Bacteria</taxon>
        <taxon>Pseudomonadati</taxon>
        <taxon>Pseudomonadota</taxon>
        <taxon>Gammaproteobacteria</taxon>
        <taxon>Moraxellales</taxon>
        <taxon>Moraxellaceae</taxon>
        <taxon>Acinetobacter</taxon>
    </lineage>
</organism>
<evidence type="ECO:0000256" key="2">
    <source>
        <dbReference type="ARBA" id="ARBA00022989"/>
    </source>
</evidence>
<evidence type="ECO:0000259" key="5">
    <source>
        <dbReference type="PROSITE" id="PS50850"/>
    </source>
</evidence>
<keyword evidence="2 4" id="KW-1133">Transmembrane helix</keyword>
<feature type="transmembrane region" description="Helical" evidence="4">
    <location>
        <begin position="342"/>
        <end position="366"/>
    </location>
</feature>
<feature type="transmembrane region" description="Helical" evidence="4">
    <location>
        <begin position="285"/>
        <end position="303"/>
    </location>
</feature>
<feature type="transmembrane region" description="Helical" evidence="4">
    <location>
        <begin position="143"/>
        <end position="164"/>
    </location>
</feature>
<evidence type="ECO:0000313" key="6">
    <source>
        <dbReference type="EMBL" id="OUY06231.1"/>
    </source>
</evidence>
<sequence length="399" mass="42510">MTISTSSASSAKFSASSIFLLVGILLIAANLRAPITSLGPVLSLLQQDFGFNLTQSGLLNALPLLCFAVLSPLAPMLSRSVGLERALFTALAVIAIGCFFRSDGSVPGLWLGTTCIGIGIAIANVLVVPLVKRDFPQHTALCIGLYAATMALMAAIASGIAAPLADLTEYGWRFSLGIWFVLALLALMIWLPQIIQPRSQILSPNATGKTHSYIWRSAIAWQVSIFMALHTLVFYSVIDWFPSIVKEAGIGATQAGTYLFAYQAIAVVANLMTSIAIKRFNDQRFLGFICSIAIAIGMLGLLLVPTLAFWWLLCAGIGAGMSMVTCLALFGLRTRDHHEAGALSGMAQCVGYGLGSIGPFLTGWLHDISGNWQVPLSVLLVAALIQIIFAVLAGRTRYV</sequence>
<dbReference type="PANTHER" id="PTHR23523:SF2">
    <property type="entry name" value="2-NITROIMIDAZOLE TRANSPORTER"/>
    <property type="match status" value="1"/>
</dbReference>
<feature type="transmembrane region" description="Helical" evidence="4">
    <location>
        <begin position="86"/>
        <end position="102"/>
    </location>
</feature>
<feature type="transmembrane region" description="Helical" evidence="4">
    <location>
        <begin position="53"/>
        <end position="74"/>
    </location>
</feature>
<name>A0A1Z9YVK0_9GAMM</name>
<dbReference type="EMBL" id="NEXX01000005">
    <property type="protein sequence ID" value="OUY06231.1"/>
    <property type="molecule type" value="Genomic_DNA"/>
</dbReference>
<dbReference type="InterPro" id="IPR052524">
    <property type="entry name" value="MFS_Cyanate_Porter"/>
</dbReference>
<dbReference type="Gene3D" id="1.20.1250.20">
    <property type="entry name" value="MFS general substrate transporter like domains"/>
    <property type="match status" value="2"/>
</dbReference>
<feature type="transmembrane region" description="Helical" evidence="4">
    <location>
        <begin position="309"/>
        <end position="330"/>
    </location>
</feature>
<evidence type="ECO:0000313" key="7">
    <source>
        <dbReference type="Proteomes" id="UP000196536"/>
    </source>
</evidence>
<feature type="transmembrane region" description="Helical" evidence="4">
    <location>
        <begin position="255"/>
        <end position="273"/>
    </location>
</feature>
<reference evidence="6 7" key="1">
    <citation type="submission" date="2017-05" db="EMBL/GenBank/DDBJ databases">
        <title>Acinetobacter populi ANC 5415 (= PBJ7), whole genome shotgun sequencing project.</title>
        <authorList>
            <person name="Nemec A."/>
            <person name="Radolfova-Krizova L."/>
        </authorList>
    </citation>
    <scope>NUCLEOTIDE SEQUENCE [LARGE SCALE GENOMIC DNA]</scope>
    <source>
        <strain evidence="6 7">PBJ7</strain>
    </source>
</reference>
<keyword evidence="3 4" id="KW-0472">Membrane</keyword>
<feature type="transmembrane region" description="Helical" evidence="4">
    <location>
        <begin position="213"/>
        <end position="235"/>
    </location>
</feature>
<dbReference type="Pfam" id="PF07690">
    <property type="entry name" value="MFS_1"/>
    <property type="match status" value="1"/>
</dbReference>
<feature type="transmembrane region" description="Helical" evidence="4">
    <location>
        <begin position="108"/>
        <end position="131"/>
    </location>
</feature>
<protein>
    <submittedName>
        <fullName evidence="6">MFS transporter</fullName>
    </submittedName>
</protein>
<feature type="domain" description="Major facilitator superfamily (MFS) profile" evidence="5">
    <location>
        <begin position="16"/>
        <end position="398"/>
    </location>
</feature>
<dbReference type="SUPFAM" id="SSF103473">
    <property type="entry name" value="MFS general substrate transporter"/>
    <property type="match status" value="1"/>
</dbReference>
<dbReference type="InterPro" id="IPR020846">
    <property type="entry name" value="MFS_dom"/>
</dbReference>
<dbReference type="AlphaFoldDB" id="A0A1Z9YVK0"/>
<gene>
    <name evidence="6" type="ORF">CAP51_13225</name>
</gene>
<dbReference type="InterPro" id="IPR036259">
    <property type="entry name" value="MFS_trans_sf"/>
</dbReference>
<feature type="transmembrane region" description="Helical" evidence="4">
    <location>
        <begin position="372"/>
        <end position="393"/>
    </location>
</feature>
<evidence type="ECO:0000256" key="1">
    <source>
        <dbReference type="ARBA" id="ARBA00022692"/>
    </source>
</evidence>
<dbReference type="RefSeq" id="WP_087621237.1">
    <property type="nucleotide sequence ID" value="NZ_NEXX01000005.1"/>
</dbReference>
<dbReference type="PANTHER" id="PTHR23523">
    <property type="match status" value="1"/>
</dbReference>
<dbReference type="InterPro" id="IPR011701">
    <property type="entry name" value="MFS"/>
</dbReference>
<dbReference type="OrthoDB" id="5317164at2"/>
<dbReference type="Proteomes" id="UP000196536">
    <property type="component" value="Unassembled WGS sequence"/>
</dbReference>
<accession>A0A1Z9YVK0</accession>
<keyword evidence="7" id="KW-1185">Reference proteome</keyword>
<comment type="caution">
    <text evidence="6">The sequence shown here is derived from an EMBL/GenBank/DDBJ whole genome shotgun (WGS) entry which is preliminary data.</text>
</comment>
<dbReference type="PROSITE" id="PS50850">
    <property type="entry name" value="MFS"/>
    <property type="match status" value="1"/>
</dbReference>
<feature type="transmembrane region" description="Helical" evidence="4">
    <location>
        <begin position="170"/>
        <end position="192"/>
    </location>
</feature>
<evidence type="ECO:0000256" key="3">
    <source>
        <dbReference type="ARBA" id="ARBA00023136"/>
    </source>
</evidence>
<dbReference type="GO" id="GO:0022857">
    <property type="term" value="F:transmembrane transporter activity"/>
    <property type="evidence" value="ECO:0007669"/>
    <property type="project" value="InterPro"/>
</dbReference>
<evidence type="ECO:0000256" key="4">
    <source>
        <dbReference type="SAM" id="Phobius"/>
    </source>
</evidence>
<keyword evidence="1 4" id="KW-0812">Transmembrane</keyword>